<proteinExistence type="predicted"/>
<evidence type="ECO:0000256" key="1">
    <source>
        <dbReference type="PROSITE-ProRule" id="PRU00252"/>
    </source>
</evidence>
<dbReference type="RefSeq" id="WP_109688467.1">
    <property type="nucleotide sequence ID" value="NZ_QGGL01000006.1"/>
</dbReference>
<dbReference type="GO" id="GO:0003697">
    <property type="term" value="F:single-stranded DNA binding"/>
    <property type="evidence" value="ECO:0007669"/>
    <property type="project" value="InterPro"/>
</dbReference>
<protein>
    <recommendedName>
        <fullName evidence="4">Single-stranded DNA-binding protein</fullName>
    </recommendedName>
</protein>
<reference evidence="2 3" key="1">
    <citation type="submission" date="2018-05" db="EMBL/GenBank/DDBJ databases">
        <title>Genomic Encyclopedia of Type Strains, Phase IV (KMG-IV): sequencing the most valuable type-strain genomes for metagenomic binning, comparative biology and taxonomic classification.</title>
        <authorList>
            <person name="Goeker M."/>
        </authorList>
    </citation>
    <scope>NUCLEOTIDE SEQUENCE [LARGE SCALE GENOMIC DNA]</scope>
    <source>
        <strain evidence="2 3">DSM 18773</strain>
    </source>
</reference>
<name>A0A316DCF5_9BACL</name>
<organism evidence="2 3">
    <name type="scientific">Tumebacillus permanentifrigoris</name>
    <dbReference type="NCBI Taxonomy" id="378543"/>
    <lineage>
        <taxon>Bacteria</taxon>
        <taxon>Bacillati</taxon>
        <taxon>Bacillota</taxon>
        <taxon>Bacilli</taxon>
        <taxon>Bacillales</taxon>
        <taxon>Alicyclobacillaceae</taxon>
        <taxon>Tumebacillus</taxon>
    </lineage>
</organism>
<gene>
    <name evidence="2" type="ORF">C7459_106193</name>
</gene>
<dbReference type="InterPro" id="IPR000424">
    <property type="entry name" value="Primosome_PriB/ssb"/>
</dbReference>
<accession>A0A316DCF5</accession>
<sequence>MNQTKVQVEGVLLSDPFPYNSFEEGQEIYLAKFCPNEPLKVLEGSHVQELFLHLGLKLPTGLTEGQRVSVVGALTERRMVTRSGKVSRSGVFQIIVEDLQPAKTE</sequence>
<keyword evidence="3" id="KW-1185">Reference proteome</keyword>
<dbReference type="AlphaFoldDB" id="A0A316DCF5"/>
<evidence type="ECO:0000313" key="3">
    <source>
        <dbReference type="Proteomes" id="UP000245634"/>
    </source>
</evidence>
<comment type="caution">
    <text evidence="2">The sequence shown here is derived from an EMBL/GenBank/DDBJ whole genome shotgun (WGS) entry which is preliminary data.</text>
</comment>
<evidence type="ECO:0000313" key="2">
    <source>
        <dbReference type="EMBL" id="PWK13913.1"/>
    </source>
</evidence>
<dbReference type="OrthoDB" id="2381913at2"/>
<dbReference type="Proteomes" id="UP000245634">
    <property type="component" value="Unassembled WGS sequence"/>
</dbReference>
<evidence type="ECO:0008006" key="4">
    <source>
        <dbReference type="Google" id="ProtNLM"/>
    </source>
</evidence>
<keyword evidence="1" id="KW-0238">DNA-binding</keyword>
<dbReference type="PROSITE" id="PS50935">
    <property type="entry name" value="SSB"/>
    <property type="match status" value="1"/>
</dbReference>
<dbReference type="EMBL" id="QGGL01000006">
    <property type="protein sequence ID" value="PWK13913.1"/>
    <property type="molecule type" value="Genomic_DNA"/>
</dbReference>